<comment type="similarity">
    <text evidence="2 7">Belongs to the glycosyl hydrolase 17 family.</text>
</comment>
<name>A0ABR0JFG1_9EURO</name>
<dbReference type="EMBL" id="JAVRRF010000007">
    <property type="protein sequence ID" value="KAK5063465.1"/>
    <property type="molecule type" value="Genomic_DNA"/>
</dbReference>
<dbReference type="Proteomes" id="UP001345691">
    <property type="component" value="Unassembled WGS sequence"/>
</dbReference>
<keyword evidence="10" id="KW-0326">Glycosidase</keyword>
<keyword evidence="6 10" id="KW-0378">Hydrolase</keyword>
<evidence type="ECO:0000256" key="4">
    <source>
        <dbReference type="ARBA" id="ARBA00022525"/>
    </source>
</evidence>
<evidence type="ECO:0000256" key="8">
    <source>
        <dbReference type="SAM" id="MobiDB-lite"/>
    </source>
</evidence>
<evidence type="ECO:0000256" key="7">
    <source>
        <dbReference type="RuleBase" id="RU004335"/>
    </source>
</evidence>
<feature type="chain" id="PRO_5045279140" evidence="9">
    <location>
        <begin position="19"/>
        <end position="416"/>
    </location>
</feature>
<evidence type="ECO:0000256" key="6">
    <source>
        <dbReference type="ARBA" id="ARBA00022801"/>
    </source>
</evidence>
<evidence type="ECO:0000256" key="9">
    <source>
        <dbReference type="SAM" id="SignalP"/>
    </source>
</evidence>
<keyword evidence="4" id="KW-0964">Secreted</keyword>
<evidence type="ECO:0000256" key="3">
    <source>
        <dbReference type="ARBA" id="ARBA00022512"/>
    </source>
</evidence>
<keyword evidence="5 9" id="KW-0732">Signal</keyword>
<evidence type="ECO:0000313" key="10">
    <source>
        <dbReference type="EMBL" id="KAK5063465.1"/>
    </source>
</evidence>
<comment type="caution">
    <text evidence="10">The sequence shown here is derived from an EMBL/GenBank/DDBJ whole genome shotgun (WGS) entry which is preliminary data.</text>
</comment>
<protein>
    <submittedName>
        <fullName evidence="10">Cell surface mannoprotein mp65</fullName>
        <ecNumber evidence="10">3.2.1.58</ecNumber>
    </submittedName>
</protein>
<dbReference type="InterPro" id="IPR017853">
    <property type="entry name" value="GH"/>
</dbReference>
<organism evidence="10 11">
    <name type="scientific">Exophiala sideris</name>
    <dbReference type="NCBI Taxonomy" id="1016849"/>
    <lineage>
        <taxon>Eukaryota</taxon>
        <taxon>Fungi</taxon>
        <taxon>Dikarya</taxon>
        <taxon>Ascomycota</taxon>
        <taxon>Pezizomycotina</taxon>
        <taxon>Eurotiomycetes</taxon>
        <taxon>Chaetothyriomycetidae</taxon>
        <taxon>Chaetothyriales</taxon>
        <taxon>Herpotrichiellaceae</taxon>
        <taxon>Exophiala</taxon>
    </lineage>
</organism>
<sequence>MKPVLFSLAALCAQVGLAVPHGGNQIHRHPRRDVTQTSTITDVVTITAPNAVVWVDQYGNVISTEYRSSTTATTSSTIVASLTTITSVVPTSTSPQAASSTYTPSAAATTSTDLTSSSALSTTVSATSSVADSTTSASSTAGTSSSSDNDKTTSSNDTSSAGNGFGICYDYITTAGCKTLAEMNSDFAYLASQGFNTVRTYDIGCPLGDVASAAATAGLQLIAGLNNIDNVATDLATLIGMFDGNWDSVNTIVIGNEVVNNGGSAAAVVAAIATARPLLAAAGFTKNVVTVDVWSAMIANPELCQNSDYCAANCHAFFDPNTVAADAGTYVSGCVSKISALGLGKSIVITESGWPYQGSANGDAVPSVANQETAISALRSAFSGNPGGVFLFQAYDATYKQPGSLGVEQYFGIYGH</sequence>
<dbReference type="PANTHER" id="PTHR16631">
    <property type="entry name" value="GLUCAN 1,3-BETA-GLUCOSIDASE"/>
    <property type="match status" value="1"/>
</dbReference>
<evidence type="ECO:0000313" key="11">
    <source>
        <dbReference type="Proteomes" id="UP001345691"/>
    </source>
</evidence>
<evidence type="ECO:0000256" key="1">
    <source>
        <dbReference type="ARBA" id="ARBA00004191"/>
    </source>
</evidence>
<dbReference type="InterPro" id="IPR050732">
    <property type="entry name" value="Beta-glucan_modifiers"/>
</dbReference>
<feature type="region of interest" description="Disordered" evidence="8">
    <location>
        <begin position="132"/>
        <end position="158"/>
    </location>
</feature>
<reference evidence="10 11" key="1">
    <citation type="submission" date="2023-08" db="EMBL/GenBank/DDBJ databases">
        <title>Black Yeasts Isolated from many extreme environments.</title>
        <authorList>
            <person name="Coleine C."/>
            <person name="Stajich J.E."/>
            <person name="Selbmann L."/>
        </authorList>
    </citation>
    <scope>NUCLEOTIDE SEQUENCE [LARGE SCALE GENOMIC DNA]</scope>
    <source>
        <strain evidence="10 11">CCFEE 6328</strain>
    </source>
</reference>
<comment type="subcellular location">
    <subcellularLocation>
        <location evidence="1">Secreted</location>
        <location evidence="1">Cell wall</location>
    </subcellularLocation>
</comment>
<keyword evidence="3" id="KW-0134">Cell wall</keyword>
<accession>A0ABR0JFG1</accession>
<dbReference type="Pfam" id="PF00332">
    <property type="entry name" value="Glyco_hydro_17"/>
    <property type="match status" value="1"/>
</dbReference>
<dbReference type="Gene3D" id="3.20.20.80">
    <property type="entry name" value="Glycosidases"/>
    <property type="match status" value="2"/>
</dbReference>
<proteinExistence type="inferred from homology"/>
<evidence type="ECO:0000256" key="5">
    <source>
        <dbReference type="ARBA" id="ARBA00022729"/>
    </source>
</evidence>
<dbReference type="EC" id="3.2.1.58" evidence="10"/>
<gene>
    <name evidence="10" type="primary">MP65</name>
    <name evidence="10" type="ORF">LTR69_004171</name>
</gene>
<evidence type="ECO:0000256" key="2">
    <source>
        <dbReference type="ARBA" id="ARBA00008773"/>
    </source>
</evidence>
<dbReference type="InterPro" id="IPR000490">
    <property type="entry name" value="Glyco_hydro_17"/>
</dbReference>
<dbReference type="PANTHER" id="PTHR16631:SF14">
    <property type="entry name" value="FAMILY 17 GLUCOSIDASE SCW10-RELATED"/>
    <property type="match status" value="1"/>
</dbReference>
<feature type="signal peptide" evidence="9">
    <location>
        <begin position="1"/>
        <end position="18"/>
    </location>
</feature>
<dbReference type="SUPFAM" id="SSF51445">
    <property type="entry name" value="(Trans)glycosidases"/>
    <property type="match status" value="1"/>
</dbReference>
<dbReference type="GO" id="GO:0004338">
    <property type="term" value="F:glucan exo-1,3-beta-glucosidase activity"/>
    <property type="evidence" value="ECO:0007669"/>
    <property type="project" value="UniProtKB-EC"/>
</dbReference>
<keyword evidence="11" id="KW-1185">Reference proteome</keyword>